<dbReference type="Proteomes" id="UP000519897">
    <property type="component" value="Unassembled WGS sequence"/>
</dbReference>
<sequence>MNRRTILAAPFALYATRLPAQEVNPPNGSLAESLNGAERLRALKAVIVSRDGETLAERGYHGHSPAESTNIKSASKSIVSALVGIAISKGLLEGVGQPIAPILKADLPDSPDPRLLRVTVGNLLSMQTGMDPLSGPNYGRFVASRNWVRFALAQEFVEEPGGSMLYSTASTHLLSAILTRVGKKPTLALAQEWLEPLDGFRIGSWARDRQGIYLGGNQMAMTTRSLHTFGELYRRGGRTAEGVQLVPEAWVRASWEQRTNSRYSGDGYGYGWFLKRIGEADVRFAWGYGGQMLYIIPELQMTVTMTSEEGAPSAANGYRDRLHDLLAAIIQSQRSA</sequence>
<accession>A0A7W6PQB1</accession>
<evidence type="ECO:0000313" key="2">
    <source>
        <dbReference type="EMBL" id="MBB4143980.1"/>
    </source>
</evidence>
<comment type="caution">
    <text evidence="2">The sequence shown here is derived from an EMBL/GenBank/DDBJ whole genome shotgun (WGS) entry which is preliminary data.</text>
</comment>
<dbReference type="InterPro" id="IPR050789">
    <property type="entry name" value="Diverse_Enzym_Activities"/>
</dbReference>
<feature type="domain" description="Beta-lactamase-related" evidence="1">
    <location>
        <begin position="45"/>
        <end position="325"/>
    </location>
</feature>
<proteinExistence type="predicted"/>
<keyword evidence="3" id="KW-1185">Reference proteome</keyword>
<protein>
    <submittedName>
        <fullName evidence="2">CubicO group peptidase (Beta-lactamase class C family)</fullName>
    </submittedName>
</protein>
<dbReference type="Pfam" id="PF00144">
    <property type="entry name" value="Beta-lactamase"/>
    <property type="match status" value="1"/>
</dbReference>
<evidence type="ECO:0000259" key="1">
    <source>
        <dbReference type="Pfam" id="PF00144"/>
    </source>
</evidence>
<dbReference type="InterPro" id="IPR012338">
    <property type="entry name" value="Beta-lactam/transpept-like"/>
</dbReference>
<name>A0A7W6PQB1_9HYPH</name>
<dbReference type="Gene3D" id="3.40.710.10">
    <property type="entry name" value="DD-peptidase/beta-lactamase superfamily"/>
    <property type="match status" value="1"/>
</dbReference>
<gene>
    <name evidence="2" type="ORF">GGQ72_002532</name>
</gene>
<dbReference type="AlphaFoldDB" id="A0A7W6PQB1"/>
<dbReference type="SUPFAM" id="SSF56601">
    <property type="entry name" value="beta-lactamase/transpeptidase-like"/>
    <property type="match status" value="1"/>
</dbReference>
<reference evidence="2 3" key="1">
    <citation type="submission" date="2020-08" db="EMBL/GenBank/DDBJ databases">
        <title>Genomic Encyclopedia of Type Strains, Phase IV (KMG-IV): sequencing the most valuable type-strain genomes for metagenomic binning, comparative biology and taxonomic classification.</title>
        <authorList>
            <person name="Goeker M."/>
        </authorList>
    </citation>
    <scope>NUCLEOTIDE SEQUENCE [LARGE SCALE GENOMIC DNA]</scope>
    <source>
        <strain evidence="2 3">DSM 29514</strain>
    </source>
</reference>
<organism evidence="2 3">
    <name type="scientific">Rhizobium rhizoryzae</name>
    <dbReference type="NCBI Taxonomy" id="451876"/>
    <lineage>
        <taxon>Bacteria</taxon>
        <taxon>Pseudomonadati</taxon>
        <taxon>Pseudomonadota</taxon>
        <taxon>Alphaproteobacteria</taxon>
        <taxon>Hyphomicrobiales</taxon>
        <taxon>Rhizobiaceae</taxon>
        <taxon>Rhizobium/Agrobacterium group</taxon>
        <taxon>Rhizobium</taxon>
    </lineage>
</organism>
<evidence type="ECO:0000313" key="3">
    <source>
        <dbReference type="Proteomes" id="UP000519897"/>
    </source>
</evidence>
<dbReference type="EMBL" id="JACIEC010000002">
    <property type="protein sequence ID" value="MBB4143980.1"/>
    <property type="molecule type" value="Genomic_DNA"/>
</dbReference>
<dbReference type="InterPro" id="IPR001466">
    <property type="entry name" value="Beta-lactam-related"/>
</dbReference>
<dbReference type="PANTHER" id="PTHR43283:SF7">
    <property type="entry name" value="BETA-LACTAMASE-RELATED DOMAIN-CONTAINING PROTEIN"/>
    <property type="match status" value="1"/>
</dbReference>
<dbReference type="PANTHER" id="PTHR43283">
    <property type="entry name" value="BETA-LACTAMASE-RELATED"/>
    <property type="match status" value="1"/>
</dbReference>